<dbReference type="Proteomes" id="UP000242752">
    <property type="component" value="Unassembled WGS sequence"/>
</dbReference>
<dbReference type="SMART" id="SM00382">
    <property type="entry name" value="AAA"/>
    <property type="match status" value="1"/>
</dbReference>
<dbReference type="EMBL" id="PPRF01000120">
    <property type="protein sequence ID" value="PNZ24458.1"/>
    <property type="molecule type" value="Genomic_DNA"/>
</dbReference>
<dbReference type="SUPFAM" id="SSF52540">
    <property type="entry name" value="P-loop containing nucleoside triphosphate hydrolases"/>
    <property type="match status" value="1"/>
</dbReference>
<feature type="domain" description="ABC transporter" evidence="4">
    <location>
        <begin position="2"/>
        <end position="222"/>
    </location>
</feature>
<dbReference type="PANTHER" id="PTHR42711:SF17">
    <property type="entry name" value="ABC TRANSPORTER ATP-BINDING PROTEIN"/>
    <property type="match status" value="1"/>
</dbReference>
<name>A0A2K3YGS9_9STAP</name>
<comment type="caution">
    <text evidence="5">The sequence shown here is derived from an EMBL/GenBank/DDBJ whole genome shotgun (WGS) entry which is preliminary data.</text>
</comment>
<dbReference type="InterPro" id="IPR003593">
    <property type="entry name" value="AAA+_ATPase"/>
</dbReference>
<dbReference type="AlphaFoldDB" id="A0A2K3YGS9"/>
<dbReference type="InterPro" id="IPR050763">
    <property type="entry name" value="ABC_transporter_ATP-binding"/>
</dbReference>
<evidence type="ECO:0000256" key="1">
    <source>
        <dbReference type="ARBA" id="ARBA00022448"/>
    </source>
</evidence>
<dbReference type="CDD" id="cd03230">
    <property type="entry name" value="ABC_DR_subfamily_A"/>
    <property type="match status" value="1"/>
</dbReference>
<accession>A0A2K3YGS9</accession>
<proteinExistence type="predicted"/>
<keyword evidence="2" id="KW-0547">Nucleotide-binding</keyword>
<evidence type="ECO:0000256" key="3">
    <source>
        <dbReference type="ARBA" id="ARBA00022840"/>
    </source>
</evidence>
<dbReference type="PANTHER" id="PTHR42711">
    <property type="entry name" value="ABC TRANSPORTER ATP-BINDING PROTEIN"/>
    <property type="match status" value="1"/>
</dbReference>
<keyword evidence="3 5" id="KW-0067">ATP-binding</keyword>
<reference evidence="5 6" key="1">
    <citation type="submission" date="2017-08" db="EMBL/GenBank/DDBJ databases">
        <title>Draft genome sequences of 64 type strains of genus Staph aureus.</title>
        <authorList>
            <person name="Cole K."/>
            <person name="Golubchik T."/>
            <person name="Russell J."/>
            <person name="Foster D."/>
            <person name="Llewelyn M."/>
            <person name="Wilson D."/>
            <person name="Crook D."/>
            <person name="Paul J."/>
        </authorList>
    </citation>
    <scope>NUCLEOTIDE SEQUENCE [LARGE SCALE GENOMIC DNA]</scope>
    <source>
        <strain evidence="5 6">DSM 21968</strain>
    </source>
</reference>
<dbReference type="Gene3D" id="3.40.50.300">
    <property type="entry name" value="P-loop containing nucleotide triphosphate hydrolases"/>
    <property type="match status" value="1"/>
</dbReference>
<dbReference type="RefSeq" id="WP_103358999.1">
    <property type="nucleotide sequence ID" value="NZ_CP113107.1"/>
</dbReference>
<dbReference type="GO" id="GO:0005524">
    <property type="term" value="F:ATP binding"/>
    <property type="evidence" value="ECO:0007669"/>
    <property type="project" value="UniProtKB-KW"/>
</dbReference>
<gene>
    <name evidence="5" type="ORF">CD122_11050</name>
</gene>
<keyword evidence="6" id="KW-1185">Reference proteome</keyword>
<evidence type="ECO:0000259" key="4">
    <source>
        <dbReference type="PROSITE" id="PS50893"/>
    </source>
</evidence>
<protein>
    <submittedName>
        <fullName evidence="5">Antibiotic ABC transporter ATP-binding protein</fullName>
    </submittedName>
</protein>
<evidence type="ECO:0000313" key="6">
    <source>
        <dbReference type="Proteomes" id="UP000242752"/>
    </source>
</evidence>
<dbReference type="OrthoDB" id="9804819at2"/>
<dbReference type="GO" id="GO:0016887">
    <property type="term" value="F:ATP hydrolysis activity"/>
    <property type="evidence" value="ECO:0007669"/>
    <property type="project" value="InterPro"/>
</dbReference>
<keyword evidence="1" id="KW-0813">Transport</keyword>
<evidence type="ECO:0000313" key="5">
    <source>
        <dbReference type="EMBL" id="PNZ24458.1"/>
    </source>
</evidence>
<evidence type="ECO:0000256" key="2">
    <source>
        <dbReference type="ARBA" id="ARBA00022741"/>
    </source>
</evidence>
<dbReference type="InterPro" id="IPR027417">
    <property type="entry name" value="P-loop_NTPase"/>
</dbReference>
<organism evidence="5 6">
    <name type="scientific">Staphylococcus rostri</name>
    <dbReference type="NCBI Taxonomy" id="522262"/>
    <lineage>
        <taxon>Bacteria</taxon>
        <taxon>Bacillati</taxon>
        <taxon>Bacillota</taxon>
        <taxon>Bacilli</taxon>
        <taxon>Bacillales</taxon>
        <taxon>Staphylococcaceae</taxon>
        <taxon>Staphylococcus</taxon>
    </lineage>
</organism>
<sequence length="292" mass="33260">MIDIQNVMKVYGEKKVLDDVSFQLYEGQCTALIGPNGAGKSTLIDIIIGNRHPSAGKINNQQGLLDKQQIGILYQKTAFLELIKVKELFNLYKGFYKESMSLEMFQKVTRFDDQKLNQYASKLSGGESRILDFALSIIGKPRWLVLDEPTSAMDTETRQHFWTLIAQMKRQGVTILYTSHYIEEVERMADRVVVLNQGRIVTDSTPQEIRYQQAETYIQLPMLDTPIIEQLNDLATVTSISSHSDGFTVVTNDVRPIIEFLMAHDVDLNHIEMTKSSLLEMLFSQNREGVES</sequence>
<dbReference type="PROSITE" id="PS50893">
    <property type="entry name" value="ABC_TRANSPORTER_2"/>
    <property type="match status" value="1"/>
</dbReference>
<dbReference type="Pfam" id="PF00005">
    <property type="entry name" value="ABC_tran"/>
    <property type="match status" value="1"/>
</dbReference>
<dbReference type="InterPro" id="IPR003439">
    <property type="entry name" value="ABC_transporter-like_ATP-bd"/>
</dbReference>